<keyword evidence="8" id="KW-1071">Ligand-gated ion channel</keyword>
<dbReference type="PANTHER" id="PTHR10125:SF31">
    <property type="entry name" value="P2X RECEPTOR E"/>
    <property type="match status" value="1"/>
</dbReference>
<dbReference type="GO" id="GO:0140417">
    <property type="term" value="F:intracellularly ATP-gated calcium channel activity"/>
    <property type="evidence" value="ECO:0007669"/>
    <property type="project" value="UniProtKB-ARBA"/>
</dbReference>
<evidence type="ECO:0000313" key="13">
    <source>
        <dbReference type="Proteomes" id="UP000695562"/>
    </source>
</evidence>
<proteinExistence type="inferred from homology"/>
<feature type="transmembrane region" description="Helical" evidence="11">
    <location>
        <begin position="314"/>
        <end position="339"/>
    </location>
</feature>
<evidence type="ECO:0000256" key="2">
    <source>
        <dbReference type="ARBA" id="ARBA00022448"/>
    </source>
</evidence>
<keyword evidence="4 11" id="KW-0812">Transmembrane</keyword>
<evidence type="ECO:0000256" key="4">
    <source>
        <dbReference type="ARBA" id="ARBA00022692"/>
    </source>
</evidence>
<dbReference type="Gene3D" id="1.10.287.940">
    <property type="entry name" value="atp-gated p2x4 ion channel"/>
    <property type="match status" value="1"/>
</dbReference>
<dbReference type="EMBL" id="AJWJ01000576">
    <property type="protein sequence ID" value="KAF2069904.1"/>
    <property type="molecule type" value="Genomic_DNA"/>
</dbReference>
<keyword evidence="5 11" id="KW-1133">Transmembrane helix</keyword>
<dbReference type="OrthoDB" id="494673at2759"/>
<dbReference type="AlphaFoldDB" id="A0A8J4PPW5"/>
<dbReference type="GO" id="GO:0031164">
    <property type="term" value="C:contractile vacuolar membrane"/>
    <property type="evidence" value="ECO:0007669"/>
    <property type="project" value="UniProtKB-SubCell"/>
</dbReference>
<dbReference type="GO" id="GO:0071476">
    <property type="term" value="P:cellular hypotonic response"/>
    <property type="evidence" value="ECO:0007669"/>
    <property type="project" value="UniProtKB-ARBA"/>
</dbReference>
<keyword evidence="3" id="KW-0926">Vacuole</keyword>
<comment type="similarity">
    <text evidence="1">Belongs to the P2X receptor family.</text>
</comment>
<evidence type="ECO:0000256" key="10">
    <source>
        <dbReference type="ARBA" id="ARBA00037850"/>
    </source>
</evidence>
<dbReference type="GO" id="GO:0050848">
    <property type="term" value="P:regulation of calcium-mediated signaling"/>
    <property type="evidence" value="ECO:0007669"/>
    <property type="project" value="UniProtKB-ARBA"/>
</dbReference>
<dbReference type="PANTHER" id="PTHR10125">
    <property type="entry name" value="P2X PURINOCEPTOR"/>
    <property type="match status" value="1"/>
</dbReference>
<evidence type="ECO:0000256" key="1">
    <source>
        <dbReference type="ARBA" id="ARBA00009848"/>
    </source>
</evidence>
<evidence type="ECO:0000256" key="9">
    <source>
        <dbReference type="ARBA" id="ARBA00023303"/>
    </source>
</evidence>
<evidence type="ECO:0000256" key="11">
    <source>
        <dbReference type="SAM" id="Phobius"/>
    </source>
</evidence>
<gene>
    <name evidence="12" type="ORF">CYY_008775</name>
</gene>
<comment type="subcellular location">
    <subcellularLocation>
        <location evidence="10">Contractile vacuole membrane</location>
    </subcellularLocation>
</comment>
<dbReference type="GO" id="GO:0035381">
    <property type="term" value="F:ATP-gated ion channel activity"/>
    <property type="evidence" value="ECO:0007669"/>
    <property type="project" value="TreeGrafter"/>
</dbReference>
<organism evidence="12 13">
    <name type="scientific">Polysphondylium violaceum</name>
    <dbReference type="NCBI Taxonomy" id="133409"/>
    <lineage>
        <taxon>Eukaryota</taxon>
        <taxon>Amoebozoa</taxon>
        <taxon>Evosea</taxon>
        <taxon>Eumycetozoa</taxon>
        <taxon>Dictyostelia</taxon>
        <taxon>Dictyosteliales</taxon>
        <taxon>Dictyosteliaceae</taxon>
        <taxon>Polysphondylium</taxon>
    </lineage>
</organism>
<sequence length="356" mass="41475">MDTQSKVFFLDFFYSYNTKKMVKIRDKRLSFLHLFFVGSIILYVLIGPFLVQQKYLEREIPVGSIRLSLLIPPEREQYLPYCLNETNTMYSGYLNKPCVYWDETLMMYPLSEENSLFITTRVTIKTQEVNNCSLTQRNCTHNTLETSEYYIADVDKSTILIDHTMVSPKLGIQYNANELSGILLDQDDKLIEDIESPNVVGVVGEYDILTLEMILKAAGIDTLDQEGFENSSRSIRDDGMLLFCFITYSNTYTYNTNMFRYTLRFHLIQDSKFKILEPIYLDGVNKRQILNRHGVRIIFIQNGRLGQFDFQTTLLTFISGMGLATFAGWIVDFIAIRLIQEREKYAKMKYQDSDKT</sequence>
<protein>
    <recommendedName>
        <fullName evidence="14">Purinergic receptor</fullName>
    </recommendedName>
</protein>
<evidence type="ECO:0008006" key="14">
    <source>
        <dbReference type="Google" id="ProtNLM"/>
    </source>
</evidence>
<evidence type="ECO:0000313" key="12">
    <source>
        <dbReference type="EMBL" id="KAF2069904.1"/>
    </source>
</evidence>
<accession>A0A8J4PPW5</accession>
<evidence type="ECO:0000256" key="5">
    <source>
        <dbReference type="ARBA" id="ARBA00022989"/>
    </source>
</evidence>
<reference evidence="12" key="1">
    <citation type="submission" date="2020-01" db="EMBL/GenBank/DDBJ databases">
        <title>Development of genomics and gene disruption for Polysphondylium violaceum indicates a role for the polyketide synthase stlB in stalk morphogenesis.</title>
        <authorList>
            <person name="Narita B."/>
            <person name="Kawabe Y."/>
            <person name="Kin K."/>
            <person name="Saito T."/>
            <person name="Gibbs R."/>
            <person name="Kuspa A."/>
            <person name="Muzny D."/>
            <person name="Queller D."/>
            <person name="Richards S."/>
            <person name="Strassman J."/>
            <person name="Sucgang R."/>
            <person name="Worley K."/>
            <person name="Schaap P."/>
        </authorList>
    </citation>
    <scope>NUCLEOTIDE SEQUENCE</scope>
    <source>
        <strain evidence="12">QSvi11</strain>
    </source>
</reference>
<evidence type="ECO:0000256" key="3">
    <source>
        <dbReference type="ARBA" id="ARBA00022554"/>
    </source>
</evidence>
<dbReference type="Proteomes" id="UP000695562">
    <property type="component" value="Unassembled WGS sequence"/>
</dbReference>
<keyword evidence="6" id="KW-0406">Ion transport</keyword>
<evidence type="ECO:0000256" key="6">
    <source>
        <dbReference type="ARBA" id="ARBA00023065"/>
    </source>
</evidence>
<evidence type="ECO:0000256" key="8">
    <source>
        <dbReference type="ARBA" id="ARBA00023286"/>
    </source>
</evidence>
<dbReference type="InterPro" id="IPR059116">
    <property type="entry name" value="P2X_receptor"/>
</dbReference>
<evidence type="ECO:0000256" key="7">
    <source>
        <dbReference type="ARBA" id="ARBA00023136"/>
    </source>
</evidence>
<name>A0A8J4PPW5_9MYCE</name>
<keyword evidence="13" id="KW-1185">Reference proteome</keyword>
<feature type="transmembrane region" description="Helical" evidence="11">
    <location>
        <begin position="29"/>
        <end position="51"/>
    </location>
</feature>
<comment type="caution">
    <text evidence="12">The sequence shown here is derived from an EMBL/GenBank/DDBJ whole genome shotgun (WGS) entry which is preliminary data.</text>
</comment>
<keyword evidence="9" id="KW-0407">Ion channel</keyword>
<keyword evidence="7 11" id="KW-0472">Membrane</keyword>
<keyword evidence="2" id="KW-0813">Transport</keyword>
<dbReference type="Pfam" id="PF00864">
    <property type="entry name" value="P2X_receptor"/>
    <property type="match status" value="2"/>
</dbReference>